<dbReference type="SUPFAM" id="SSF57850">
    <property type="entry name" value="RING/U-box"/>
    <property type="match status" value="1"/>
</dbReference>
<dbReference type="FunFam" id="3.30.40.10:FF:000033">
    <property type="entry name" value="Polycomb group RING finger protein 3"/>
    <property type="match status" value="1"/>
</dbReference>
<proteinExistence type="predicted"/>
<dbReference type="Pfam" id="PF13923">
    <property type="entry name" value="zf-C3HC4_2"/>
    <property type="match status" value="1"/>
</dbReference>
<evidence type="ECO:0000256" key="3">
    <source>
        <dbReference type="ARBA" id="ARBA00022771"/>
    </source>
</evidence>
<keyword evidence="10" id="KW-1185">Reference proteome</keyword>
<organism evidence="9 10">
    <name type="scientific">Elysia crispata</name>
    <name type="common">lettuce slug</name>
    <dbReference type="NCBI Taxonomy" id="231223"/>
    <lineage>
        <taxon>Eukaryota</taxon>
        <taxon>Metazoa</taxon>
        <taxon>Spiralia</taxon>
        <taxon>Lophotrochozoa</taxon>
        <taxon>Mollusca</taxon>
        <taxon>Gastropoda</taxon>
        <taxon>Heterobranchia</taxon>
        <taxon>Euthyneura</taxon>
        <taxon>Panpulmonata</taxon>
        <taxon>Sacoglossa</taxon>
        <taxon>Placobranchoidea</taxon>
        <taxon>Plakobranchidae</taxon>
        <taxon>Elysia</taxon>
    </lineage>
</organism>
<dbReference type="PROSITE" id="PS00518">
    <property type="entry name" value="ZF_RING_1"/>
    <property type="match status" value="1"/>
</dbReference>
<dbReference type="InterPro" id="IPR051507">
    <property type="entry name" value="PcG_RING_finger"/>
</dbReference>
<dbReference type="CDD" id="cd17083">
    <property type="entry name" value="RAWUL_PCGF3"/>
    <property type="match status" value="1"/>
</dbReference>
<dbReference type="Gene3D" id="3.10.20.90">
    <property type="entry name" value="Phosphatidylinositol 3-kinase Catalytic Subunit, Chain A, domain 1"/>
    <property type="match status" value="1"/>
</dbReference>
<reference evidence="9" key="1">
    <citation type="journal article" date="2023" name="G3 (Bethesda)">
        <title>A reference genome for the long-term kleptoplast-retaining sea slug Elysia crispata morphotype clarki.</title>
        <authorList>
            <person name="Eastman K.E."/>
            <person name="Pendleton A.L."/>
            <person name="Shaikh M.A."/>
            <person name="Suttiyut T."/>
            <person name="Ogas R."/>
            <person name="Tomko P."/>
            <person name="Gavelis G."/>
            <person name="Widhalm J.R."/>
            <person name="Wisecaver J.H."/>
        </authorList>
    </citation>
    <scope>NUCLEOTIDE SEQUENCE</scope>
    <source>
        <strain evidence="9">ECLA1</strain>
    </source>
</reference>
<dbReference type="CDD" id="cd16737">
    <property type="entry name" value="RING-HC_PCGF5"/>
    <property type="match status" value="1"/>
</dbReference>
<protein>
    <recommendedName>
        <fullName evidence="8">RING-type domain-containing protein</fullName>
    </recommendedName>
</protein>
<dbReference type="AlphaFoldDB" id="A0AAE1CMM4"/>
<evidence type="ECO:0000256" key="5">
    <source>
        <dbReference type="ARBA" id="ARBA00023242"/>
    </source>
</evidence>
<dbReference type="GO" id="GO:0008270">
    <property type="term" value="F:zinc ion binding"/>
    <property type="evidence" value="ECO:0007669"/>
    <property type="project" value="UniProtKB-KW"/>
</dbReference>
<dbReference type="InterPro" id="IPR032443">
    <property type="entry name" value="RAWUL"/>
</dbReference>
<keyword evidence="5" id="KW-0539">Nucleus</keyword>
<dbReference type="GO" id="GO:0031519">
    <property type="term" value="C:PcG protein complex"/>
    <property type="evidence" value="ECO:0007669"/>
    <property type="project" value="UniProtKB-ARBA"/>
</dbReference>
<evidence type="ECO:0000259" key="8">
    <source>
        <dbReference type="PROSITE" id="PS50089"/>
    </source>
</evidence>
<name>A0AAE1CMM4_9GAST</name>
<keyword evidence="3 6" id="KW-0863">Zinc-finger</keyword>
<keyword evidence="7" id="KW-0812">Transmembrane</keyword>
<evidence type="ECO:0000256" key="7">
    <source>
        <dbReference type="SAM" id="Phobius"/>
    </source>
</evidence>
<evidence type="ECO:0000256" key="1">
    <source>
        <dbReference type="ARBA" id="ARBA00004123"/>
    </source>
</evidence>
<dbReference type="Proteomes" id="UP001283361">
    <property type="component" value="Unassembled WGS sequence"/>
</dbReference>
<keyword evidence="4" id="KW-0862">Zinc</keyword>
<comment type="subcellular location">
    <subcellularLocation>
        <location evidence="1">Nucleus</location>
    </subcellularLocation>
</comment>
<keyword evidence="7" id="KW-0472">Membrane</keyword>
<keyword evidence="2" id="KW-0479">Metal-binding</keyword>
<evidence type="ECO:0000313" key="10">
    <source>
        <dbReference type="Proteomes" id="UP001283361"/>
    </source>
</evidence>
<comment type="caution">
    <text evidence="9">The sequence shown here is derived from an EMBL/GenBank/DDBJ whole genome shotgun (WGS) entry which is preliminary data.</text>
</comment>
<dbReference type="Gene3D" id="3.30.40.10">
    <property type="entry name" value="Zinc/RING finger domain, C3HC4 (zinc finger)"/>
    <property type="match status" value="1"/>
</dbReference>
<feature type="transmembrane region" description="Helical" evidence="7">
    <location>
        <begin position="36"/>
        <end position="52"/>
    </location>
</feature>
<dbReference type="PANTHER" id="PTHR45893">
    <property type="entry name" value="POLYCOMB GROUP RING FINGER PROTEIN"/>
    <property type="match status" value="1"/>
</dbReference>
<evidence type="ECO:0000256" key="4">
    <source>
        <dbReference type="ARBA" id="ARBA00022833"/>
    </source>
</evidence>
<evidence type="ECO:0000256" key="6">
    <source>
        <dbReference type="PROSITE-ProRule" id="PRU00175"/>
    </source>
</evidence>
<keyword evidence="7" id="KW-1133">Transmembrane helix</keyword>
<dbReference type="PROSITE" id="PS50089">
    <property type="entry name" value="ZF_RING_2"/>
    <property type="match status" value="1"/>
</dbReference>
<evidence type="ECO:0000256" key="2">
    <source>
        <dbReference type="ARBA" id="ARBA00022723"/>
    </source>
</evidence>
<evidence type="ECO:0000313" key="9">
    <source>
        <dbReference type="EMBL" id="KAK3716569.1"/>
    </source>
</evidence>
<dbReference type="InterPro" id="IPR013083">
    <property type="entry name" value="Znf_RING/FYVE/PHD"/>
</dbReference>
<dbReference type="Pfam" id="PF16207">
    <property type="entry name" value="RAWUL"/>
    <property type="match status" value="1"/>
</dbReference>
<dbReference type="InterPro" id="IPR017907">
    <property type="entry name" value="Znf_RING_CS"/>
</dbReference>
<sequence>MPFQQQNLSLEDRTRKTRPTLQFKKSHSTKSLQNDAFITANFLFYGFLFLLFNHVSEFHSSHQKKLKMMERKVRLSTVNPFITCYICKGYLVDSTTITECLHTFCKSCIVRYLEEKNNCPKCDIEIHQSYPLNYISFDRTMQDIVYKLVPNLQENEKQRMQEFYKKRGLPVPSNVGFDENSTECNKIPNQEQQEDDDHHRSDEQVNICLECRTPNLKNLKRRFLRVSSQATITHLKKFVALKLYNSISKFKEVDILCNEEILGKDHTLKFVAVTRWRSKDTPLLLHYRQRVADL</sequence>
<gene>
    <name evidence="9" type="ORF">RRG08_039364</name>
</gene>
<dbReference type="InterPro" id="IPR001841">
    <property type="entry name" value="Znf_RING"/>
</dbReference>
<dbReference type="EMBL" id="JAWDGP010007472">
    <property type="protein sequence ID" value="KAK3716569.1"/>
    <property type="molecule type" value="Genomic_DNA"/>
</dbReference>
<feature type="domain" description="RING-type" evidence="8">
    <location>
        <begin position="84"/>
        <end position="123"/>
    </location>
</feature>
<dbReference type="SMART" id="SM00184">
    <property type="entry name" value="RING"/>
    <property type="match status" value="1"/>
</dbReference>
<accession>A0AAE1CMM4</accession>